<dbReference type="AlphaFoldDB" id="R3TWP4"/>
<dbReference type="InterPro" id="IPR011009">
    <property type="entry name" value="Kinase-like_dom_sf"/>
</dbReference>
<dbReference type="GO" id="GO:0016020">
    <property type="term" value="C:membrane"/>
    <property type="evidence" value="ECO:0007669"/>
    <property type="project" value="TreeGrafter"/>
</dbReference>
<feature type="transmembrane region" description="Helical" evidence="6">
    <location>
        <begin position="311"/>
        <end position="332"/>
    </location>
</feature>
<evidence type="ECO:0000256" key="3">
    <source>
        <dbReference type="ARBA" id="ARBA00022777"/>
    </source>
</evidence>
<keyword evidence="4" id="KW-0067">ATP-binding</keyword>
<dbReference type="eggNOG" id="COG0515">
    <property type="taxonomic scope" value="Bacteria"/>
</dbReference>
<proteinExistence type="predicted"/>
<name>R3TWP4_9ENTE</name>
<dbReference type="PANTHER" id="PTHR24348:SF22">
    <property type="entry name" value="NON-SPECIFIC SERINE_THREONINE PROTEIN KINASE"/>
    <property type="match status" value="1"/>
</dbReference>
<dbReference type="GO" id="GO:0005524">
    <property type="term" value="F:ATP binding"/>
    <property type="evidence" value="ECO:0007669"/>
    <property type="project" value="UniProtKB-KW"/>
</dbReference>
<keyword evidence="6" id="KW-1133">Transmembrane helix</keyword>
<feature type="compositionally biased region" description="Polar residues" evidence="5">
    <location>
        <begin position="256"/>
        <end position="267"/>
    </location>
</feature>
<evidence type="ECO:0000256" key="5">
    <source>
        <dbReference type="SAM" id="MobiDB-lite"/>
    </source>
</evidence>
<dbReference type="Pfam" id="PF00069">
    <property type="entry name" value="Pkinase"/>
    <property type="match status" value="1"/>
</dbReference>
<dbReference type="SUPFAM" id="SSF56112">
    <property type="entry name" value="Protein kinase-like (PK-like)"/>
    <property type="match status" value="1"/>
</dbReference>
<protein>
    <recommendedName>
        <fullName evidence="7">Protein kinase domain-containing protein</fullName>
    </recommendedName>
</protein>
<keyword evidence="3" id="KW-0418">Kinase</keyword>
<feature type="region of interest" description="Disordered" evidence="5">
    <location>
        <begin position="250"/>
        <end position="277"/>
    </location>
</feature>
<dbReference type="HOGENOM" id="CLU_056150_0_0_9"/>
<evidence type="ECO:0000256" key="1">
    <source>
        <dbReference type="ARBA" id="ARBA00022679"/>
    </source>
</evidence>
<dbReference type="GO" id="GO:0005829">
    <property type="term" value="C:cytosol"/>
    <property type="evidence" value="ECO:0007669"/>
    <property type="project" value="TreeGrafter"/>
</dbReference>
<dbReference type="GO" id="GO:0004674">
    <property type="term" value="F:protein serine/threonine kinase activity"/>
    <property type="evidence" value="ECO:0007669"/>
    <property type="project" value="InterPro"/>
</dbReference>
<dbReference type="RefSeq" id="WP_010768101.1">
    <property type="nucleotide sequence ID" value="NZ_ASWE01000003.1"/>
</dbReference>
<evidence type="ECO:0000313" key="8">
    <source>
        <dbReference type="EMBL" id="EOL45548.1"/>
    </source>
</evidence>
<dbReference type="PANTHER" id="PTHR24348">
    <property type="entry name" value="SERINE/THREONINE-PROTEIN KINASE UNC-51-RELATED"/>
    <property type="match status" value="1"/>
</dbReference>
<dbReference type="PATRIC" id="fig|1158610.3.peg.1422"/>
<dbReference type="InterPro" id="IPR008271">
    <property type="entry name" value="Ser/Thr_kinase_AS"/>
</dbReference>
<reference evidence="8 9" key="1">
    <citation type="submission" date="2013-02" db="EMBL/GenBank/DDBJ databases">
        <title>The Genome Sequence of Enterococcus phoeniculicola BAA-412.</title>
        <authorList>
            <consortium name="The Broad Institute Genome Sequencing Platform"/>
            <consortium name="The Broad Institute Genome Sequencing Center for Infectious Disease"/>
            <person name="Earl A.M."/>
            <person name="Gilmore M.S."/>
            <person name="Lebreton F."/>
            <person name="Walker B."/>
            <person name="Young S.K."/>
            <person name="Zeng Q."/>
            <person name="Gargeya S."/>
            <person name="Fitzgerald M."/>
            <person name="Haas B."/>
            <person name="Abouelleil A."/>
            <person name="Alvarado L."/>
            <person name="Arachchi H.M."/>
            <person name="Berlin A.M."/>
            <person name="Chapman S.B."/>
            <person name="Dewar J."/>
            <person name="Goldberg J."/>
            <person name="Griggs A."/>
            <person name="Gujja S."/>
            <person name="Hansen M."/>
            <person name="Howarth C."/>
            <person name="Imamovic A."/>
            <person name="Larimer J."/>
            <person name="McCowan C."/>
            <person name="Murphy C."/>
            <person name="Neiman D."/>
            <person name="Pearson M."/>
            <person name="Priest M."/>
            <person name="Roberts A."/>
            <person name="Saif S."/>
            <person name="Shea T."/>
            <person name="Sisk P."/>
            <person name="Sykes S."/>
            <person name="Wortman J."/>
            <person name="Nusbaum C."/>
            <person name="Birren B."/>
        </authorList>
    </citation>
    <scope>NUCLEOTIDE SEQUENCE [LARGE SCALE GENOMIC DNA]</scope>
    <source>
        <strain evidence="8 9">ATCC BAA-412</strain>
    </source>
</reference>
<dbReference type="InterPro" id="IPR000719">
    <property type="entry name" value="Prot_kinase_dom"/>
</dbReference>
<organism evidence="8 9">
    <name type="scientific">Enterococcus phoeniculicola ATCC BAA-412</name>
    <dbReference type="NCBI Taxonomy" id="1158610"/>
    <lineage>
        <taxon>Bacteria</taxon>
        <taxon>Bacillati</taxon>
        <taxon>Bacillota</taxon>
        <taxon>Bacilli</taxon>
        <taxon>Lactobacillales</taxon>
        <taxon>Enterococcaceae</taxon>
        <taxon>Enterococcus</taxon>
    </lineage>
</organism>
<dbReference type="CDD" id="cd14014">
    <property type="entry name" value="STKc_PknB_like"/>
    <property type="match status" value="1"/>
</dbReference>
<sequence>MDQLWQADKYKELEPLTAEPDSPILVRNNQSGEFWVQKKYPRELEANLRTLMTIRNPHIAKIEEIHVIEETIYVYEEYVHGKNLNTLLQSSDGLSTKFIYEMSLQLLDGLISLHKSGLIHRDIKPSNIMISNDDRIKLIDFDAIRQFNGKKENDTTLLGTVGFASPEQFGFAETDSRSDLYSLGVVMNVCAVKEYPQTKLPNNYALKAIILHATKMDPADRYQTAEEMKRAIKINLASYQSVVQAQANRPYEKAQTKSQPTEQTYQASPAGKKQNASKRLYQKTQVEKKVTKSILFTYFDDFRSMSLPKKAVIIFGYVLIAMGAIGGVKERFTPNETFFWYLGVFILIFAPYFFFTSLKTIRLYTPLLQSNRKRDHVLAYSLFFLAWFIAWFIYVAISPNLS</sequence>
<dbReference type="Proteomes" id="UP000013785">
    <property type="component" value="Unassembled WGS sequence"/>
</dbReference>
<evidence type="ECO:0000259" key="7">
    <source>
        <dbReference type="PROSITE" id="PS50011"/>
    </source>
</evidence>
<evidence type="ECO:0000313" key="9">
    <source>
        <dbReference type="Proteomes" id="UP000013785"/>
    </source>
</evidence>
<comment type="caution">
    <text evidence="8">The sequence shown here is derived from an EMBL/GenBank/DDBJ whole genome shotgun (WGS) entry which is preliminary data.</text>
</comment>
<accession>R3TWP4</accession>
<dbReference type="SMART" id="SM00220">
    <property type="entry name" value="S_TKc"/>
    <property type="match status" value="1"/>
</dbReference>
<dbReference type="OrthoDB" id="9788659at2"/>
<keyword evidence="1" id="KW-0808">Transferase</keyword>
<dbReference type="PROSITE" id="PS50011">
    <property type="entry name" value="PROTEIN_KINASE_DOM"/>
    <property type="match status" value="1"/>
</dbReference>
<keyword evidence="9" id="KW-1185">Reference proteome</keyword>
<dbReference type="STRING" id="154621.RV11_GL000011"/>
<keyword evidence="2" id="KW-0547">Nucleotide-binding</keyword>
<dbReference type="PROSITE" id="PS00108">
    <property type="entry name" value="PROTEIN_KINASE_ST"/>
    <property type="match status" value="1"/>
</dbReference>
<dbReference type="GO" id="GO:0000407">
    <property type="term" value="C:phagophore assembly site"/>
    <property type="evidence" value="ECO:0007669"/>
    <property type="project" value="TreeGrafter"/>
</dbReference>
<keyword evidence="6" id="KW-0812">Transmembrane</keyword>
<dbReference type="GO" id="GO:0005776">
    <property type="term" value="C:autophagosome"/>
    <property type="evidence" value="ECO:0007669"/>
    <property type="project" value="TreeGrafter"/>
</dbReference>
<gene>
    <name evidence="8" type="ORF">UC3_01438</name>
</gene>
<dbReference type="EMBL" id="AJAT01000012">
    <property type="protein sequence ID" value="EOL45548.1"/>
    <property type="molecule type" value="Genomic_DNA"/>
</dbReference>
<evidence type="ECO:0000256" key="6">
    <source>
        <dbReference type="SAM" id="Phobius"/>
    </source>
</evidence>
<dbReference type="InterPro" id="IPR045269">
    <property type="entry name" value="Atg1-like"/>
</dbReference>
<feature type="transmembrane region" description="Helical" evidence="6">
    <location>
        <begin position="338"/>
        <end position="356"/>
    </location>
</feature>
<feature type="transmembrane region" description="Helical" evidence="6">
    <location>
        <begin position="377"/>
        <end position="397"/>
    </location>
</feature>
<keyword evidence="6" id="KW-0472">Membrane</keyword>
<feature type="domain" description="Protein kinase" evidence="7">
    <location>
        <begin position="1"/>
        <end position="252"/>
    </location>
</feature>
<evidence type="ECO:0000256" key="2">
    <source>
        <dbReference type="ARBA" id="ARBA00022741"/>
    </source>
</evidence>
<dbReference type="Gene3D" id="1.10.510.10">
    <property type="entry name" value="Transferase(Phosphotransferase) domain 1"/>
    <property type="match status" value="1"/>
</dbReference>
<evidence type="ECO:0000256" key="4">
    <source>
        <dbReference type="ARBA" id="ARBA00022840"/>
    </source>
</evidence>